<feature type="region of interest" description="Disordered" evidence="9">
    <location>
        <begin position="1"/>
        <end position="37"/>
    </location>
</feature>
<keyword evidence="8" id="KW-0813">Transport</keyword>
<keyword evidence="7 8" id="KW-0472">Membrane</keyword>
<keyword evidence="11" id="KW-1185">Reference proteome</keyword>
<keyword evidence="5 8" id="KW-1133">Transmembrane helix</keyword>
<sequence>MGVFQSSFAVRPLSAAASSSEEGRGNKSSSTGKDGKTALTAQEEADDAITDQIPQRPMGVVEGTSYTVIIVAAIAMAGAVMWAVVNELLIQPREYTAFNLTLDRLREDPRIMVTLGTPVSGYGQESHNRAARQRIPNRVYNDDKGREHVQVQFIARGPSGKGRVSADMYQDDAKQWQYYYLLVDLDGGRGRVSIVDPHHH</sequence>
<evidence type="ECO:0000256" key="3">
    <source>
        <dbReference type="ARBA" id="ARBA00022692"/>
    </source>
</evidence>
<organism evidence="10 11">
    <name type="scientific">Coccomyxa subellipsoidea</name>
    <dbReference type="NCBI Taxonomy" id="248742"/>
    <lineage>
        <taxon>Eukaryota</taxon>
        <taxon>Viridiplantae</taxon>
        <taxon>Chlorophyta</taxon>
        <taxon>core chlorophytes</taxon>
        <taxon>Trebouxiophyceae</taxon>
        <taxon>Trebouxiophyceae incertae sedis</taxon>
        <taxon>Coccomyxaceae</taxon>
        <taxon>Coccomyxa</taxon>
    </lineage>
</organism>
<dbReference type="Proteomes" id="UP001491310">
    <property type="component" value="Unassembled WGS sequence"/>
</dbReference>
<protein>
    <recommendedName>
        <fullName evidence="8">Mitochondrial import inner membrane translocase subunit Tim21</fullName>
    </recommendedName>
</protein>
<dbReference type="PANTHER" id="PTHR13032:SF6">
    <property type="entry name" value="MITOCHONDRIAL IMPORT INNER MEMBRANE TRANSLOCASE SUBUNIT TIM21"/>
    <property type="match status" value="1"/>
</dbReference>
<dbReference type="Pfam" id="PF08294">
    <property type="entry name" value="TIM21"/>
    <property type="match status" value="1"/>
</dbReference>
<evidence type="ECO:0000256" key="1">
    <source>
        <dbReference type="ARBA" id="ARBA00004304"/>
    </source>
</evidence>
<dbReference type="Gene3D" id="3.10.450.320">
    <property type="entry name" value="Mitochondrial import inner membrane translocase subunit Tim21"/>
    <property type="match status" value="1"/>
</dbReference>
<evidence type="ECO:0000256" key="7">
    <source>
        <dbReference type="ARBA" id="ARBA00023136"/>
    </source>
</evidence>
<evidence type="ECO:0000313" key="11">
    <source>
        <dbReference type="Proteomes" id="UP001491310"/>
    </source>
</evidence>
<comment type="function">
    <text evidence="8">Essential component of the TIM23 complex, a complex that mediates the translocation of transit peptide-containing proteins across the mitochondrial inner membrane.</text>
</comment>
<comment type="similarity">
    <text evidence="2 8">Belongs to the TIM21 family.</text>
</comment>
<keyword evidence="4" id="KW-0809">Transit peptide</keyword>
<evidence type="ECO:0000256" key="8">
    <source>
        <dbReference type="RuleBase" id="RU367142"/>
    </source>
</evidence>
<dbReference type="EMBL" id="JALJOT010000011">
    <property type="protein sequence ID" value="KAK9905748.1"/>
    <property type="molecule type" value="Genomic_DNA"/>
</dbReference>
<dbReference type="PANTHER" id="PTHR13032">
    <property type="entry name" value="MITOCHONDRIAL IMPORT INNER MEMBRANE TRANSLOCASE SUBUNIT TIM21"/>
    <property type="match status" value="1"/>
</dbReference>
<evidence type="ECO:0000256" key="5">
    <source>
        <dbReference type="ARBA" id="ARBA00022989"/>
    </source>
</evidence>
<evidence type="ECO:0000256" key="2">
    <source>
        <dbReference type="ARBA" id="ARBA00010867"/>
    </source>
</evidence>
<feature type="transmembrane region" description="Helical" evidence="8">
    <location>
        <begin position="66"/>
        <end position="85"/>
    </location>
</feature>
<reference evidence="10 11" key="1">
    <citation type="journal article" date="2024" name="Nat. Commun.">
        <title>Phylogenomics reveals the evolutionary origins of lichenization in chlorophyte algae.</title>
        <authorList>
            <person name="Puginier C."/>
            <person name="Libourel C."/>
            <person name="Otte J."/>
            <person name="Skaloud P."/>
            <person name="Haon M."/>
            <person name="Grisel S."/>
            <person name="Petersen M."/>
            <person name="Berrin J.G."/>
            <person name="Delaux P.M."/>
            <person name="Dal Grande F."/>
            <person name="Keller J."/>
        </authorList>
    </citation>
    <scope>NUCLEOTIDE SEQUENCE [LARGE SCALE GENOMIC DNA]</scope>
    <source>
        <strain evidence="10 11">SAG 216-7</strain>
    </source>
</reference>
<gene>
    <name evidence="10" type="ORF">WJX75_005641</name>
</gene>
<name>A0ABR2YHV7_9CHLO</name>
<comment type="caution">
    <text evidence="10">The sequence shown here is derived from an EMBL/GenBank/DDBJ whole genome shotgun (WGS) entry which is preliminary data.</text>
</comment>
<comment type="subcellular location">
    <subcellularLocation>
        <location evidence="8">Mitochondrion inner membrane</location>
        <topology evidence="8">Single-pass membrane protein</topology>
    </subcellularLocation>
    <subcellularLocation>
        <location evidence="1">Mitochondrion membrane</location>
        <topology evidence="1">Single-pass membrane protein</topology>
    </subcellularLocation>
</comment>
<accession>A0ABR2YHV7</accession>
<keyword evidence="3 8" id="KW-0812">Transmembrane</keyword>
<keyword evidence="8" id="KW-0999">Mitochondrion inner membrane</keyword>
<keyword evidence="8" id="KW-0653">Protein transport</keyword>
<evidence type="ECO:0000256" key="4">
    <source>
        <dbReference type="ARBA" id="ARBA00022946"/>
    </source>
</evidence>
<evidence type="ECO:0000256" key="9">
    <source>
        <dbReference type="SAM" id="MobiDB-lite"/>
    </source>
</evidence>
<evidence type="ECO:0000256" key="6">
    <source>
        <dbReference type="ARBA" id="ARBA00023128"/>
    </source>
</evidence>
<evidence type="ECO:0000313" key="10">
    <source>
        <dbReference type="EMBL" id="KAK9905748.1"/>
    </source>
</evidence>
<comment type="subunit">
    <text evidence="8">Component of the TIM23 complex.</text>
</comment>
<dbReference type="InterPro" id="IPR013261">
    <property type="entry name" value="Tim21"/>
</dbReference>
<keyword evidence="6 8" id="KW-0496">Mitochondrion</keyword>
<keyword evidence="8" id="KW-0811">Translocation</keyword>
<dbReference type="InterPro" id="IPR038552">
    <property type="entry name" value="Tim21_IMS_sf"/>
</dbReference>
<proteinExistence type="inferred from homology"/>